<feature type="compositionally biased region" description="Low complexity" evidence="1">
    <location>
        <begin position="60"/>
        <end position="109"/>
    </location>
</feature>
<feature type="region of interest" description="Disordered" evidence="1">
    <location>
        <begin position="18"/>
        <end position="127"/>
    </location>
</feature>
<accession>B3NJ67</accession>
<gene>
    <name evidence="2" type="primary">Dere\GG13135</name>
    <name evidence="2" type="ORF">Dere_GG13135</name>
</gene>
<name>B3NJ67_DROER</name>
<evidence type="ECO:0000256" key="1">
    <source>
        <dbReference type="SAM" id="MobiDB-lite"/>
    </source>
</evidence>
<reference evidence="2 4" key="2">
    <citation type="journal article" date="2008" name="Bioinformatics">
        <title>Assembly reconciliation.</title>
        <authorList>
            <person name="Zimin A.V."/>
            <person name="Smith D.R."/>
            <person name="Sutton G."/>
            <person name="Yorke J.A."/>
        </authorList>
    </citation>
    <scope>NUCLEOTIDE SEQUENCE [LARGE SCALE GENOMIC DNA]</scope>
    <source>
        <strain evidence="2 4">TSC#14021-0224.01</strain>
    </source>
</reference>
<sequence>MPIQLDNEKLRRDVRLSGSRLDLPQLCNGSRRLDGHNNHVAANEPTVTTTSLNGNGNGRGNSNNSIGSPVSSSTTNSSNGGNERGSSTKSNSSSGSGSSGNSASSTASGELKWNTPMTPSGKQEHHH</sequence>
<proteinExistence type="predicted"/>
<evidence type="ECO:0000313" key="4">
    <source>
        <dbReference type="Proteomes" id="UP000008711"/>
    </source>
</evidence>
<keyword evidence="4" id="KW-1185">Reference proteome</keyword>
<dbReference type="EMBL" id="CH954178">
    <property type="protein sequence ID" value="EDV52850.1"/>
    <property type="molecule type" value="Genomic_DNA"/>
</dbReference>
<protein>
    <submittedName>
        <fullName evidence="2">Uncharacterized protein, isoform A</fullName>
    </submittedName>
    <submittedName>
        <fullName evidence="3">Uncharacterized protein, isoform B</fullName>
    </submittedName>
</protein>
<dbReference type="AlphaFoldDB" id="B3NJ67"/>
<reference evidence="2 4" key="1">
    <citation type="journal article" date="2007" name="Nature">
        <title>Evolution of genes and genomes on the Drosophila phylogeny.</title>
        <authorList>
            <consortium name="Drosophila 12 Genomes Consortium"/>
            <person name="Clark A.G."/>
            <person name="Eisen M.B."/>
            <person name="Smith D.R."/>
            <person name="Bergman C.M."/>
            <person name="Oliver B."/>
            <person name="Markow T.A."/>
            <person name="Kaufman T.C."/>
            <person name="Kellis M."/>
            <person name="Gelbart W."/>
            <person name="Iyer V.N."/>
            <person name="Pollard D.A."/>
            <person name="Sackton T.B."/>
            <person name="Larracuente A.M."/>
            <person name="Singh N.D."/>
            <person name="Abad J.P."/>
            <person name="Abt D.N."/>
            <person name="Adryan B."/>
            <person name="Aguade M."/>
            <person name="Akashi H."/>
            <person name="Anderson W.W."/>
            <person name="Aquadro C.F."/>
            <person name="Ardell D.H."/>
            <person name="Arguello R."/>
            <person name="Artieri C.G."/>
            <person name="Barbash D.A."/>
            <person name="Barker D."/>
            <person name="Barsanti P."/>
            <person name="Batterham P."/>
            <person name="Batzoglou S."/>
            <person name="Begun D."/>
            <person name="Bhutkar A."/>
            <person name="Blanco E."/>
            <person name="Bosak S.A."/>
            <person name="Bradley R.K."/>
            <person name="Brand A.D."/>
            <person name="Brent M.R."/>
            <person name="Brooks A.N."/>
            <person name="Brown R.H."/>
            <person name="Butlin R.K."/>
            <person name="Caggese C."/>
            <person name="Calvi B.R."/>
            <person name="Bernardo de Carvalho A."/>
            <person name="Caspi A."/>
            <person name="Castrezana S."/>
            <person name="Celniker S.E."/>
            <person name="Chang J.L."/>
            <person name="Chapple C."/>
            <person name="Chatterji S."/>
            <person name="Chinwalla A."/>
            <person name="Civetta A."/>
            <person name="Clifton S.W."/>
            <person name="Comeron J.M."/>
            <person name="Costello J.C."/>
            <person name="Coyne J.A."/>
            <person name="Daub J."/>
            <person name="David R.G."/>
            <person name="Delcher A.L."/>
            <person name="Delehaunty K."/>
            <person name="Do C.B."/>
            <person name="Ebling H."/>
            <person name="Edwards K."/>
            <person name="Eickbush T."/>
            <person name="Evans J.D."/>
            <person name="Filipski A."/>
            <person name="Findeiss S."/>
            <person name="Freyhult E."/>
            <person name="Fulton L."/>
            <person name="Fulton R."/>
            <person name="Garcia A.C."/>
            <person name="Gardiner A."/>
            <person name="Garfield D.A."/>
            <person name="Garvin B.E."/>
            <person name="Gibson G."/>
            <person name="Gilbert D."/>
            <person name="Gnerre S."/>
            <person name="Godfrey J."/>
            <person name="Good R."/>
            <person name="Gotea V."/>
            <person name="Gravely B."/>
            <person name="Greenberg A.J."/>
            <person name="Griffiths-Jones S."/>
            <person name="Gross S."/>
            <person name="Guigo R."/>
            <person name="Gustafson E.A."/>
            <person name="Haerty W."/>
            <person name="Hahn M.W."/>
            <person name="Halligan D.L."/>
            <person name="Halpern A.L."/>
            <person name="Halter G.M."/>
            <person name="Han M.V."/>
            <person name="Heger A."/>
            <person name="Hillier L."/>
            <person name="Hinrichs A.S."/>
            <person name="Holmes I."/>
            <person name="Hoskins R.A."/>
            <person name="Hubisz M.J."/>
            <person name="Hultmark D."/>
            <person name="Huntley M.A."/>
            <person name="Jaffe D.B."/>
            <person name="Jagadeeshan S."/>
            <person name="Jeck W.R."/>
            <person name="Johnson J."/>
            <person name="Jones C.D."/>
            <person name="Jordan W.C."/>
            <person name="Karpen G.H."/>
            <person name="Kataoka E."/>
            <person name="Keightley P.D."/>
            <person name="Kheradpour P."/>
            <person name="Kirkness E.F."/>
            <person name="Koerich L.B."/>
            <person name="Kristiansen K."/>
            <person name="Kudrna D."/>
            <person name="Kulathinal R.J."/>
            <person name="Kumar S."/>
            <person name="Kwok R."/>
            <person name="Lander E."/>
            <person name="Langley C.H."/>
            <person name="Lapoint R."/>
            <person name="Lazzaro B.P."/>
            <person name="Lee S.J."/>
            <person name="Levesque L."/>
            <person name="Li R."/>
            <person name="Lin C.F."/>
            <person name="Lin M.F."/>
            <person name="Lindblad-Toh K."/>
            <person name="Llopart A."/>
            <person name="Long M."/>
            <person name="Low L."/>
            <person name="Lozovsky E."/>
            <person name="Lu J."/>
            <person name="Luo M."/>
            <person name="Machado C.A."/>
            <person name="Makalowski W."/>
            <person name="Marzo M."/>
            <person name="Matsuda M."/>
            <person name="Matzkin L."/>
            <person name="McAllister B."/>
            <person name="McBride C.S."/>
            <person name="McKernan B."/>
            <person name="McKernan K."/>
            <person name="Mendez-Lago M."/>
            <person name="Minx P."/>
            <person name="Mollenhauer M.U."/>
            <person name="Montooth K."/>
            <person name="Mount S.M."/>
            <person name="Mu X."/>
            <person name="Myers E."/>
            <person name="Negre B."/>
            <person name="Newfeld S."/>
            <person name="Nielsen R."/>
            <person name="Noor M.A."/>
            <person name="O'Grady P."/>
            <person name="Pachter L."/>
            <person name="Papaceit M."/>
            <person name="Parisi M.J."/>
            <person name="Parisi M."/>
            <person name="Parts L."/>
            <person name="Pedersen J.S."/>
            <person name="Pesole G."/>
            <person name="Phillippy A.M."/>
            <person name="Ponting C.P."/>
            <person name="Pop M."/>
            <person name="Porcelli D."/>
            <person name="Powell J.R."/>
            <person name="Prohaska S."/>
            <person name="Pruitt K."/>
            <person name="Puig M."/>
            <person name="Quesneville H."/>
            <person name="Ram K.R."/>
            <person name="Rand D."/>
            <person name="Rasmussen M.D."/>
            <person name="Reed L.K."/>
            <person name="Reenan R."/>
            <person name="Reily A."/>
            <person name="Remington K.A."/>
            <person name="Rieger T.T."/>
            <person name="Ritchie M.G."/>
            <person name="Robin C."/>
            <person name="Rogers Y.H."/>
            <person name="Rohde C."/>
            <person name="Rozas J."/>
            <person name="Rubenfield M.J."/>
            <person name="Ruiz A."/>
            <person name="Russo S."/>
            <person name="Salzberg S.L."/>
            <person name="Sanchez-Gracia A."/>
            <person name="Saranga D.J."/>
            <person name="Sato H."/>
            <person name="Schaeffer S.W."/>
            <person name="Schatz M.C."/>
            <person name="Schlenke T."/>
            <person name="Schwartz R."/>
            <person name="Segarra C."/>
            <person name="Singh R.S."/>
            <person name="Sirot L."/>
            <person name="Sirota M."/>
            <person name="Sisneros N.B."/>
            <person name="Smith C.D."/>
            <person name="Smith T.F."/>
            <person name="Spieth J."/>
            <person name="Stage D.E."/>
            <person name="Stark A."/>
            <person name="Stephan W."/>
            <person name="Strausberg R.L."/>
            <person name="Strempel S."/>
            <person name="Sturgill D."/>
            <person name="Sutton G."/>
            <person name="Sutton G.G."/>
            <person name="Tao W."/>
            <person name="Teichmann S."/>
            <person name="Tobari Y.N."/>
            <person name="Tomimura Y."/>
            <person name="Tsolas J.M."/>
            <person name="Valente V.L."/>
            <person name="Venter E."/>
            <person name="Venter J.C."/>
            <person name="Vicario S."/>
            <person name="Vieira F.G."/>
            <person name="Vilella A.J."/>
            <person name="Villasante A."/>
            <person name="Walenz B."/>
            <person name="Wang J."/>
            <person name="Wasserman M."/>
            <person name="Watts T."/>
            <person name="Wilson D."/>
            <person name="Wilson R.K."/>
            <person name="Wing R.A."/>
            <person name="Wolfner M.F."/>
            <person name="Wong A."/>
            <person name="Wong G.K."/>
            <person name="Wu C.I."/>
            <person name="Wu G."/>
            <person name="Yamamoto D."/>
            <person name="Yang H.P."/>
            <person name="Yang S.P."/>
            <person name="Yorke J.A."/>
            <person name="Yoshida K."/>
            <person name="Zdobnov E."/>
            <person name="Zhang P."/>
            <person name="Zhang Y."/>
            <person name="Zimin A.V."/>
            <person name="Baldwin J."/>
            <person name="Abdouelleil A."/>
            <person name="Abdulkadir J."/>
            <person name="Abebe A."/>
            <person name="Abera B."/>
            <person name="Abreu J."/>
            <person name="Acer S.C."/>
            <person name="Aftuck L."/>
            <person name="Alexander A."/>
            <person name="An P."/>
            <person name="Anderson E."/>
            <person name="Anderson S."/>
            <person name="Arachi H."/>
            <person name="Azer M."/>
            <person name="Bachantsang P."/>
            <person name="Barry A."/>
            <person name="Bayul T."/>
            <person name="Berlin A."/>
            <person name="Bessette D."/>
            <person name="Bloom T."/>
            <person name="Blye J."/>
            <person name="Boguslavskiy L."/>
            <person name="Bonnet C."/>
            <person name="Boukhgalter B."/>
            <person name="Bourzgui I."/>
            <person name="Brown A."/>
            <person name="Cahill P."/>
            <person name="Channer S."/>
            <person name="Cheshatsang Y."/>
            <person name="Chuda L."/>
            <person name="Citroen M."/>
            <person name="Collymore A."/>
            <person name="Cooke P."/>
            <person name="Costello M."/>
            <person name="D'Aco K."/>
            <person name="Daza R."/>
            <person name="De Haan G."/>
            <person name="DeGray S."/>
            <person name="DeMaso C."/>
            <person name="Dhargay N."/>
            <person name="Dooley K."/>
            <person name="Dooley E."/>
            <person name="Doricent M."/>
            <person name="Dorje P."/>
            <person name="Dorjee K."/>
            <person name="Dupes A."/>
            <person name="Elong R."/>
            <person name="Falk J."/>
            <person name="Farina A."/>
            <person name="Faro S."/>
            <person name="Ferguson D."/>
            <person name="Fisher S."/>
            <person name="Foley C.D."/>
            <person name="Franke A."/>
            <person name="Friedrich D."/>
            <person name="Gadbois L."/>
            <person name="Gearin G."/>
            <person name="Gearin C.R."/>
            <person name="Giannoukos G."/>
            <person name="Goode T."/>
            <person name="Graham J."/>
            <person name="Grandbois E."/>
            <person name="Grewal S."/>
            <person name="Gyaltsen K."/>
            <person name="Hafez N."/>
            <person name="Hagos B."/>
            <person name="Hall J."/>
            <person name="Henson C."/>
            <person name="Hollinger A."/>
            <person name="Honan T."/>
            <person name="Huard M.D."/>
            <person name="Hughes L."/>
            <person name="Hurhula B."/>
            <person name="Husby M.E."/>
            <person name="Kamat A."/>
            <person name="Kanga B."/>
            <person name="Kashin S."/>
            <person name="Khazanovich D."/>
            <person name="Kisner P."/>
            <person name="Lance K."/>
            <person name="Lara M."/>
            <person name="Lee W."/>
            <person name="Lennon N."/>
            <person name="Letendre F."/>
            <person name="LeVine R."/>
            <person name="Lipovsky A."/>
            <person name="Liu X."/>
            <person name="Liu J."/>
            <person name="Liu S."/>
            <person name="Lokyitsang T."/>
            <person name="Lokyitsang Y."/>
            <person name="Lubonja R."/>
            <person name="Lui A."/>
            <person name="MacDonald P."/>
            <person name="Magnisalis V."/>
            <person name="Maru K."/>
            <person name="Matthews C."/>
            <person name="McCusker W."/>
            <person name="McDonough S."/>
            <person name="Mehta T."/>
            <person name="Meldrim J."/>
            <person name="Meneus L."/>
            <person name="Mihai O."/>
            <person name="Mihalev A."/>
            <person name="Mihova T."/>
            <person name="Mittelman R."/>
            <person name="Mlenga V."/>
            <person name="Montmayeur A."/>
            <person name="Mulrain L."/>
            <person name="Navidi A."/>
            <person name="Naylor J."/>
            <person name="Negash T."/>
            <person name="Nguyen T."/>
            <person name="Nguyen N."/>
            <person name="Nicol R."/>
            <person name="Norbu C."/>
            <person name="Norbu N."/>
            <person name="Novod N."/>
            <person name="O'Neill B."/>
            <person name="Osman S."/>
            <person name="Markiewicz E."/>
            <person name="Oyono O.L."/>
            <person name="Patti C."/>
            <person name="Phunkhang P."/>
            <person name="Pierre F."/>
            <person name="Priest M."/>
            <person name="Raghuraman S."/>
            <person name="Rege F."/>
            <person name="Reyes R."/>
            <person name="Rise C."/>
            <person name="Rogov P."/>
            <person name="Ross K."/>
            <person name="Ryan E."/>
            <person name="Settipalli S."/>
            <person name="Shea T."/>
            <person name="Sherpa N."/>
            <person name="Shi L."/>
            <person name="Shih D."/>
            <person name="Sparrow T."/>
            <person name="Spaulding J."/>
            <person name="Stalker J."/>
            <person name="Stange-Thomann N."/>
            <person name="Stavropoulos S."/>
            <person name="Stone C."/>
            <person name="Strader C."/>
            <person name="Tesfaye S."/>
            <person name="Thomson T."/>
            <person name="Thoulutsang Y."/>
            <person name="Thoulutsang D."/>
            <person name="Topham K."/>
            <person name="Topping I."/>
            <person name="Tsamla T."/>
            <person name="Vassiliev H."/>
            <person name="Vo A."/>
            <person name="Wangchuk T."/>
            <person name="Wangdi T."/>
            <person name="Weiand M."/>
            <person name="Wilkinson J."/>
            <person name="Wilson A."/>
            <person name="Yadav S."/>
            <person name="Young G."/>
            <person name="Yu Q."/>
            <person name="Zembek L."/>
            <person name="Zhong D."/>
            <person name="Zimmer A."/>
            <person name="Zwirko Z."/>
            <person name="Jaffe D.B."/>
            <person name="Alvarez P."/>
            <person name="Brockman W."/>
            <person name="Butler J."/>
            <person name="Chin C."/>
            <person name="Gnerre S."/>
            <person name="Grabherr M."/>
            <person name="Kleber M."/>
            <person name="Mauceli E."/>
            <person name="MacCallum I."/>
        </authorList>
    </citation>
    <scope>NUCLEOTIDE SEQUENCE [LARGE SCALE GENOMIC DNA]</scope>
    <source>
        <strain evidence="2 4">TSC#14021-0224.01</strain>
    </source>
</reference>
<dbReference type="Proteomes" id="UP000008711">
    <property type="component" value="Unassembled WGS sequence"/>
</dbReference>
<organism evidence="2 4">
    <name type="scientific">Drosophila erecta</name>
    <name type="common">Fruit fly</name>
    <dbReference type="NCBI Taxonomy" id="7220"/>
    <lineage>
        <taxon>Eukaryota</taxon>
        <taxon>Metazoa</taxon>
        <taxon>Ecdysozoa</taxon>
        <taxon>Arthropoda</taxon>
        <taxon>Hexapoda</taxon>
        <taxon>Insecta</taxon>
        <taxon>Pterygota</taxon>
        <taxon>Neoptera</taxon>
        <taxon>Endopterygota</taxon>
        <taxon>Diptera</taxon>
        <taxon>Brachycera</taxon>
        <taxon>Muscomorpha</taxon>
        <taxon>Ephydroidea</taxon>
        <taxon>Drosophilidae</taxon>
        <taxon>Drosophila</taxon>
        <taxon>Sophophora</taxon>
    </lineage>
</organism>
<dbReference type="HOGENOM" id="CLU_1972761_0_0_1"/>
<evidence type="ECO:0000313" key="2">
    <source>
        <dbReference type="EMBL" id="EDV52850.1"/>
    </source>
</evidence>
<dbReference type="OrthoDB" id="9332038at2759"/>
<dbReference type="EMBL" id="CH954178">
    <property type="protein sequence ID" value="KQS44471.1"/>
    <property type="molecule type" value="Genomic_DNA"/>
</dbReference>
<reference evidence="2" key="3">
    <citation type="submission" date="2015-11" db="EMBL/GenBank/DDBJ databases">
        <authorList>
            <consortium name="FlyBase"/>
        </authorList>
    </citation>
    <scope>NUCLEOTIDE SEQUENCE</scope>
    <source>
        <strain evidence="2">TSC#14021-0224.01</strain>
    </source>
</reference>
<dbReference type="eggNOG" id="KOG0667">
    <property type="taxonomic scope" value="Eukaryota"/>
</dbReference>
<evidence type="ECO:0000313" key="3">
    <source>
        <dbReference type="EMBL" id="KQS44471.1"/>
    </source>
</evidence>